<feature type="compositionally biased region" description="Polar residues" evidence="1">
    <location>
        <begin position="129"/>
        <end position="144"/>
    </location>
</feature>
<evidence type="ECO:0000313" key="2">
    <source>
        <dbReference type="EMBL" id="TBU30574.1"/>
    </source>
</evidence>
<dbReference type="AlphaFoldDB" id="A0A4Q9MRT5"/>
<organism evidence="2">
    <name type="scientific">Dichomitus squalens</name>
    <dbReference type="NCBI Taxonomy" id="114155"/>
    <lineage>
        <taxon>Eukaryota</taxon>
        <taxon>Fungi</taxon>
        <taxon>Dikarya</taxon>
        <taxon>Basidiomycota</taxon>
        <taxon>Agaricomycotina</taxon>
        <taxon>Agaricomycetes</taxon>
        <taxon>Polyporales</taxon>
        <taxon>Polyporaceae</taxon>
        <taxon>Dichomitus</taxon>
    </lineage>
</organism>
<dbReference type="Proteomes" id="UP000292957">
    <property type="component" value="Unassembled WGS sequence"/>
</dbReference>
<feature type="region of interest" description="Disordered" evidence="1">
    <location>
        <begin position="1"/>
        <end position="88"/>
    </location>
</feature>
<evidence type="ECO:0000256" key="1">
    <source>
        <dbReference type="SAM" id="MobiDB-lite"/>
    </source>
</evidence>
<gene>
    <name evidence="2" type="ORF">BD311DRAFT_738074</name>
</gene>
<reference evidence="2" key="1">
    <citation type="submission" date="2019-01" db="EMBL/GenBank/DDBJ databases">
        <title>Draft genome sequences of three monokaryotic isolates of the white-rot basidiomycete fungus Dichomitus squalens.</title>
        <authorList>
            <consortium name="DOE Joint Genome Institute"/>
            <person name="Lopez S.C."/>
            <person name="Andreopoulos B."/>
            <person name="Pangilinan J."/>
            <person name="Lipzen A."/>
            <person name="Riley R."/>
            <person name="Ahrendt S."/>
            <person name="Ng V."/>
            <person name="Barry K."/>
            <person name="Daum C."/>
            <person name="Grigoriev I.V."/>
            <person name="Hilden K.S."/>
            <person name="Makela M.R."/>
            <person name="de Vries R.P."/>
        </authorList>
    </citation>
    <scope>NUCLEOTIDE SEQUENCE [LARGE SCALE GENOMIC DNA]</scope>
    <source>
        <strain evidence="2">OM18370.1</strain>
    </source>
</reference>
<sequence length="159" mass="17875">MVVAGDPLRPASQQLGKSRRNDIRGARGRMRSGPADPAPNRRRRWENHMQAKVQKMERGERVDSEDVCRTQGPAKPLGNRRSQGRMDSRGLVRSAIYTEDQRFGRADESLVVQTHGDYISHSDLDLWFGSSNARPSRPTLLSQKSDFEFGDSGPSPKRS</sequence>
<name>A0A4Q9MRT5_9APHY</name>
<protein>
    <submittedName>
        <fullName evidence="2">Uncharacterized protein</fullName>
    </submittedName>
</protein>
<dbReference type="EMBL" id="ML143405">
    <property type="protein sequence ID" value="TBU30574.1"/>
    <property type="molecule type" value="Genomic_DNA"/>
</dbReference>
<feature type="compositionally biased region" description="Basic and acidic residues" evidence="1">
    <location>
        <begin position="46"/>
        <end position="68"/>
    </location>
</feature>
<feature type="region of interest" description="Disordered" evidence="1">
    <location>
        <begin position="123"/>
        <end position="159"/>
    </location>
</feature>
<accession>A0A4Q9MRT5</accession>
<proteinExistence type="predicted"/>